<protein>
    <submittedName>
        <fullName evidence="1">Uncharacterized protein</fullName>
    </submittedName>
</protein>
<organism evidence="1 2">
    <name type="scientific">Yokenella regensburgei</name>
    <dbReference type="NCBI Taxonomy" id="158877"/>
    <lineage>
        <taxon>Bacteria</taxon>
        <taxon>Pseudomonadati</taxon>
        <taxon>Pseudomonadota</taxon>
        <taxon>Gammaproteobacteria</taxon>
        <taxon>Enterobacterales</taxon>
        <taxon>Enterobacteriaceae</taxon>
        <taxon>Yokenella</taxon>
    </lineage>
</organism>
<evidence type="ECO:0000313" key="1">
    <source>
        <dbReference type="EMBL" id="SQA62337.1"/>
    </source>
</evidence>
<dbReference type="AlphaFoldDB" id="A0AB38FVZ0"/>
<dbReference type="EMBL" id="UAVL01000003">
    <property type="protein sequence ID" value="SQA62337.1"/>
    <property type="molecule type" value="Genomic_DNA"/>
</dbReference>
<comment type="caution">
    <text evidence="1">The sequence shown here is derived from an EMBL/GenBank/DDBJ whole genome shotgun (WGS) entry which is preliminary data.</text>
</comment>
<dbReference type="Proteomes" id="UP000251313">
    <property type="component" value="Unassembled WGS sequence"/>
</dbReference>
<evidence type="ECO:0000313" key="2">
    <source>
        <dbReference type="Proteomes" id="UP000251313"/>
    </source>
</evidence>
<proteinExistence type="predicted"/>
<reference evidence="1 2" key="1">
    <citation type="submission" date="2018-06" db="EMBL/GenBank/DDBJ databases">
        <authorList>
            <consortium name="Pathogen Informatics"/>
            <person name="Doyle S."/>
        </authorList>
    </citation>
    <scope>NUCLEOTIDE SEQUENCE [LARGE SCALE GENOMIC DNA]</scope>
    <source>
        <strain evidence="1 2">NCTC11967</strain>
    </source>
</reference>
<accession>A0AB38FVZ0</accession>
<gene>
    <name evidence="1" type="ORF">NCTC11967_01316</name>
</gene>
<name>A0AB38FVZ0_9ENTR</name>
<sequence>MQRKHLRRQHSAVIDVTGVNRHRLLAENVALISESVADCCRYPGLAQRIAAVLPLVRLNVQRVTLQQTTIVERLVMQF</sequence>